<name>A0A9Q0I9R2_9TELE</name>
<dbReference type="AlphaFoldDB" id="A0A9Q0I9R2"/>
<dbReference type="OrthoDB" id="196493at2759"/>
<comment type="caution">
    <text evidence="1">The sequence shown here is derived from an EMBL/GenBank/DDBJ whole genome shotgun (WGS) entry which is preliminary data.</text>
</comment>
<sequence length="91" mass="9576">CGGNKTDRRVCVLDFVYTTKLDSDEVQFGGHGRLDHATEFFTKPYEFNGCPNSMQVEAAEPSSGCCVIGRQGTGAPPYQPSAANGDADGGA</sequence>
<proteinExistence type="predicted"/>
<evidence type="ECO:0000313" key="2">
    <source>
        <dbReference type="Proteomes" id="UP001148018"/>
    </source>
</evidence>
<reference evidence="1" key="1">
    <citation type="submission" date="2022-07" db="EMBL/GenBank/DDBJ databases">
        <title>Chromosome-level genome of Muraenolepis orangiensis.</title>
        <authorList>
            <person name="Kim J."/>
        </authorList>
    </citation>
    <scope>NUCLEOTIDE SEQUENCE</scope>
    <source>
        <strain evidence="1">KU_S4_2022</strain>
        <tissue evidence="1">Muscle</tissue>
    </source>
</reference>
<evidence type="ECO:0000313" key="1">
    <source>
        <dbReference type="EMBL" id="KAJ3590008.1"/>
    </source>
</evidence>
<organism evidence="1 2">
    <name type="scientific">Muraenolepis orangiensis</name>
    <name type="common">Patagonian moray cod</name>
    <dbReference type="NCBI Taxonomy" id="630683"/>
    <lineage>
        <taxon>Eukaryota</taxon>
        <taxon>Metazoa</taxon>
        <taxon>Chordata</taxon>
        <taxon>Craniata</taxon>
        <taxon>Vertebrata</taxon>
        <taxon>Euteleostomi</taxon>
        <taxon>Actinopterygii</taxon>
        <taxon>Neopterygii</taxon>
        <taxon>Teleostei</taxon>
        <taxon>Neoteleostei</taxon>
        <taxon>Acanthomorphata</taxon>
        <taxon>Zeiogadaria</taxon>
        <taxon>Gadariae</taxon>
        <taxon>Gadiformes</taxon>
        <taxon>Muraenolepidoidei</taxon>
        <taxon>Muraenolepididae</taxon>
        <taxon>Muraenolepis</taxon>
    </lineage>
</organism>
<feature type="non-terminal residue" evidence="1">
    <location>
        <position position="91"/>
    </location>
</feature>
<keyword evidence="2" id="KW-1185">Reference proteome</keyword>
<accession>A0A9Q0I9R2</accession>
<gene>
    <name evidence="1" type="ORF">NHX12_007965</name>
</gene>
<dbReference type="SUPFAM" id="SSF51011">
    <property type="entry name" value="Glycosyl hydrolase domain"/>
    <property type="match status" value="1"/>
</dbReference>
<dbReference type="Proteomes" id="UP001148018">
    <property type="component" value="Unassembled WGS sequence"/>
</dbReference>
<dbReference type="EMBL" id="JANIIK010000114">
    <property type="protein sequence ID" value="KAJ3590008.1"/>
    <property type="molecule type" value="Genomic_DNA"/>
</dbReference>
<protein>
    <submittedName>
        <fullName evidence="1">Uncharacterized protein</fullName>
    </submittedName>
</protein>
<dbReference type="Gene3D" id="2.60.40.1180">
    <property type="entry name" value="Golgi alpha-mannosidase II"/>
    <property type="match status" value="1"/>
</dbReference>
<dbReference type="InterPro" id="IPR013780">
    <property type="entry name" value="Glyco_hydro_b"/>
</dbReference>